<gene>
    <name evidence="2" type="ORF">VTL71DRAFT_6032</name>
</gene>
<sequence>MRKYASVRSLKSAKKLITDKYLGRSNGWCRSGARLLSSLLAFLGWRKYRLLPAVPLAYLGPGTWDHLQTSYALYGGDQISCSQLTQKDGSEASVTDKRESRTNDTSNPDVDDPSQAAFSAAILNRQSDGPKRLIACRTKGQAFDVNGRR</sequence>
<evidence type="ECO:0000256" key="1">
    <source>
        <dbReference type="SAM" id="MobiDB-lite"/>
    </source>
</evidence>
<feature type="compositionally biased region" description="Basic and acidic residues" evidence="1">
    <location>
        <begin position="88"/>
        <end position="102"/>
    </location>
</feature>
<comment type="caution">
    <text evidence="2">The sequence shown here is derived from an EMBL/GenBank/DDBJ whole genome shotgun (WGS) entry which is preliminary data.</text>
</comment>
<protein>
    <submittedName>
        <fullName evidence="2">Uncharacterized protein</fullName>
    </submittedName>
</protein>
<accession>A0ABR4BZB4</accession>
<name>A0ABR4BZB4_9HELO</name>
<dbReference type="EMBL" id="JAZHXI010000016">
    <property type="protein sequence ID" value="KAL2062960.1"/>
    <property type="molecule type" value="Genomic_DNA"/>
</dbReference>
<evidence type="ECO:0000313" key="2">
    <source>
        <dbReference type="EMBL" id="KAL2062960.1"/>
    </source>
</evidence>
<dbReference type="Proteomes" id="UP001595075">
    <property type="component" value="Unassembled WGS sequence"/>
</dbReference>
<evidence type="ECO:0000313" key="3">
    <source>
        <dbReference type="Proteomes" id="UP001595075"/>
    </source>
</evidence>
<reference evidence="2 3" key="1">
    <citation type="journal article" date="2024" name="Commun. Biol.">
        <title>Comparative genomic analysis of thermophilic fungi reveals convergent evolutionary adaptations and gene losses.</title>
        <authorList>
            <person name="Steindorff A.S."/>
            <person name="Aguilar-Pontes M.V."/>
            <person name="Robinson A.J."/>
            <person name="Andreopoulos B."/>
            <person name="LaButti K."/>
            <person name="Kuo A."/>
            <person name="Mondo S."/>
            <person name="Riley R."/>
            <person name="Otillar R."/>
            <person name="Haridas S."/>
            <person name="Lipzen A."/>
            <person name="Grimwood J."/>
            <person name="Schmutz J."/>
            <person name="Clum A."/>
            <person name="Reid I.D."/>
            <person name="Moisan M.C."/>
            <person name="Butler G."/>
            <person name="Nguyen T.T.M."/>
            <person name="Dewar K."/>
            <person name="Conant G."/>
            <person name="Drula E."/>
            <person name="Henrissat B."/>
            <person name="Hansel C."/>
            <person name="Singer S."/>
            <person name="Hutchinson M.I."/>
            <person name="de Vries R.P."/>
            <person name="Natvig D.O."/>
            <person name="Powell A.J."/>
            <person name="Tsang A."/>
            <person name="Grigoriev I.V."/>
        </authorList>
    </citation>
    <scope>NUCLEOTIDE SEQUENCE [LARGE SCALE GENOMIC DNA]</scope>
    <source>
        <strain evidence="2 3">CBS 494.80</strain>
    </source>
</reference>
<organism evidence="2 3">
    <name type="scientific">Oculimacula yallundae</name>
    <dbReference type="NCBI Taxonomy" id="86028"/>
    <lineage>
        <taxon>Eukaryota</taxon>
        <taxon>Fungi</taxon>
        <taxon>Dikarya</taxon>
        <taxon>Ascomycota</taxon>
        <taxon>Pezizomycotina</taxon>
        <taxon>Leotiomycetes</taxon>
        <taxon>Helotiales</taxon>
        <taxon>Ploettnerulaceae</taxon>
        <taxon>Oculimacula</taxon>
    </lineage>
</organism>
<keyword evidence="3" id="KW-1185">Reference proteome</keyword>
<feature type="region of interest" description="Disordered" evidence="1">
    <location>
        <begin position="85"/>
        <end position="114"/>
    </location>
</feature>
<proteinExistence type="predicted"/>